<evidence type="ECO:0000256" key="5">
    <source>
        <dbReference type="SAM" id="Phobius"/>
    </source>
</evidence>
<dbReference type="GO" id="GO:0022857">
    <property type="term" value="F:transmembrane transporter activity"/>
    <property type="evidence" value="ECO:0007669"/>
    <property type="project" value="InterPro"/>
</dbReference>
<dbReference type="RefSeq" id="XP_053585338.1">
    <property type="nucleotide sequence ID" value="XM_053730566.1"/>
</dbReference>
<dbReference type="EMBL" id="WUAV01000004">
    <property type="protein sequence ID" value="KAF1758537.1"/>
    <property type="molecule type" value="Genomic_DNA"/>
</dbReference>
<evidence type="ECO:0000313" key="7">
    <source>
        <dbReference type="Proteomes" id="UP000483820"/>
    </source>
</evidence>
<feature type="transmembrane region" description="Helical" evidence="5">
    <location>
        <begin position="76"/>
        <end position="95"/>
    </location>
</feature>
<organism evidence="6 7">
    <name type="scientific">Caenorhabditis remanei</name>
    <name type="common">Caenorhabditis vulgaris</name>
    <dbReference type="NCBI Taxonomy" id="31234"/>
    <lineage>
        <taxon>Eukaryota</taxon>
        <taxon>Metazoa</taxon>
        <taxon>Ecdysozoa</taxon>
        <taxon>Nematoda</taxon>
        <taxon>Chromadorea</taxon>
        <taxon>Rhabditida</taxon>
        <taxon>Rhabditina</taxon>
        <taxon>Rhabditomorpha</taxon>
        <taxon>Rhabditoidea</taxon>
        <taxon>Rhabditidae</taxon>
        <taxon>Peloderinae</taxon>
        <taxon>Caenorhabditis</taxon>
    </lineage>
</organism>
<dbReference type="CTD" id="9797868"/>
<dbReference type="GeneID" id="9797868"/>
<comment type="caution">
    <text evidence="6">The sequence shown here is derived from an EMBL/GenBank/DDBJ whole genome shotgun (WGS) entry which is preliminary data.</text>
</comment>
<sequence>MTFATCHCRCKLLICKQLVSEVSHPPIDRQKLLAYRKFYTIKRTCSQQLQQWHRIQELSNQGARPLGVTSRITMQIAGVLLILAGIVSKFAAFLSMILEPIIGGLLAMGMCLINGVSLSNLAPVDMKIS</sequence>
<dbReference type="InterPro" id="IPR006043">
    <property type="entry name" value="NCS2"/>
</dbReference>
<proteinExistence type="predicted"/>
<keyword evidence="3 5" id="KW-1133">Transmembrane helix</keyword>
<evidence type="ECO:0000256" key="3">
    <source>
        <dbReference type="ARBA" id="ARBA00022989"/>
    </source>
</evidence>
<gene>
    <name evidence="6" type="ORF">GCK72_014996</name>
</gene>
<name>A0A6A5GTK1_CAERE</name>
<comment type="subcellular location">
    <subcellularLocation>
        <location evidence="1">Membrane</location>
        <topology evidence="1">Multi-pass membrane protein</topology>
    </subcellularLocation>
</comment>
<evidence type="ECO:0000313" key="6">
    <source>
        <dbReference type="EMBL" id="KAF1758537.1"/>
    </source>
</evidence>
<dbReference type="Proteomes" id="UP000483820">
    <property type="component" value="Chromosome IV"/>
</dbReference>
<dbReference type="Pfam" id="PF00860">
    <property type="entry name" value="Xan_ur_permease"/>
    <property type="match status" value="1"/>
</dbReference>
<accession>A0A6A5GTK1</accession>
<dbReference type="AlphaFoldDB" id="A0A6A5GTK1"/>
<dbReference type="KEGG" id="crq:GCK72_014996"/>
<evidence type="ECO:0000256" key="4">
    <source>
        <dbReference type="ARBA" id="ARBA00023136"/>
    </source>
</evidence>
<keyword evidence="4 5" id="KW-0472">Membrane</keyword>
<feature type="transmembrane region" description="Helical" evidence="5">
    <location>
        <begin position="101"/>
        <end position="122"/>
    </location>
</feature>
<evidence type="ECO:0000256" key="2">
    <source>
        <dbReference type="ARBA" id="ARBA00022692"/>
    </source>
</evidence>
<reference evidence="6 7" key="1">
    <citation type="submission" date="2019-12" db="EMBL/GenBank/DDBJ databases">
        <title>Chromosome-level assembly of the Caenorhabditis remanei genome.</title>
        <authorList>
            <person name="Teterina A.A."/>
            <person name="Willis J.H."/>
            <person name="Phillips P.C."/>
        </authorList>
    </citation>
    <scope>NUCLEOTIDE SEQUENCE [LARGE SCALE GENOMIC DNA]</scope>
    <source>
        <strain evidence="6 7">PX506</strain>
        <tissue evidence="6">Whole organism</tissue>
    </source>
</reference>
<keyword evidence="2 5" id="KW-0812">Transmembrane</keyword>
<protein>
    <submittedName>
        <fullName evidence="6">Uncharacterized protein</fullName>
    </submittedName>
</protein>
<dbReference type="GO" id="GO:0016020">
    <property type="term" value="C:membrane"/>
    <property type="evidence" value="ECO:0007669"/>
    <property type="project" value="UniProtKB-SubCell"/>
</dbReference>
<evidence type="ECO:0000256" key="1">
    <source>
        <dbReference type="ARBA" id="ARBA00004141"/>
    </source>
</evidence>